<dbReference type="EMBL" id="BRXU01000001">
    <property type="protein sequence ID" value="GLC47591.1"/>
    <property type="molecule type" value="Genomic_DNA"/>
</dbReference>
<evidence type="ECO:0000256" key="1">
    <source>
        <dbReference type="SAM" id="MobiDB-lite"/>
    </source>
</evidence>
<evidence type="ECO:0000313" key="2">
    <source>
        <dbReference type="EMBL" id="GLC47591.1"/>
    </source>
</evidence>
<dbReference type="AlphaFoldDB" id="A0A9W6B7Z5"/>
<organism evidence="2 3">
    <name type="scientific">Pleodorina starrii</name>
    <dbReference type="NCBI Taxonomy" id="330485"/>
    <lineage>
        <taxon>Eukaryota</taxon>
        <taxon>Viridiplantae</taxon>
        <taxon>Chlorophyta</taxon>
        <taxon>core chlorophytes</taxon>
        <taxon>Chlorophyceae</taxon>
        <taxon>CS clade</taxon>
        <taxon>Chlamydomonadales</taxon>
        <taxon>Volvocaceae</taxon>
        <taxon>Pleodorina</taxon>
    </lineage>
</organism>
<evidence type="ECO:0000313" key="3">
    <source>
        <dbReference type="Proteomes" id="UP001165080"/>
    </source>
</evidence>
<feature type="region of interest" description="Disordered" evidence="1">
    <location>
        <begin position="119"/>
        <end position="187"/>
    </location>
</feature>
<feature type="compositionally biased region" description="Basic and acidic residues" evidence="1">
    <location>
        <begin position="119"/>
        <end position="134"/>
    </location>
</feature>
<dbReference type="Proteomes" id="UP001165080">
    <property type="component" value="Unassembled WGS sequence"/>
</dbReference>
<sequence length="187" mass="21510">MEVHRKFDENLATHEKLRMVESALEDLAPKTAAGEIDWDSTEPVVKQGSIAMAELMRQSQLVHSSIVAGAKVDQSEQLAVMETYYEWMQHNIETPHQDYLTGKKRLTDVQNKEYRAAVQGVKDRNKEKEKESTKKGAQQQWQQNSGQKRQYGKQGFGGYGAQPQPQQQPAAWQQQQQQYPQAQRPRR</sequence>
<feature type="compositionally biased region" description="Low complexity" evidence="1">
    <location>
        <begin position="138"/>
        <end position="149"/>
    </location>
</feature>
<accession>A0A9W6B7Z5</accession>
<comment type="caution">
    <text evidence="2">The sequence shown here is derived from an EMBL/GenBank/DDBJ whole genome shotgun (WGS) entry which is preliminary data.</text>
</comment>
<protein>
    <submittedName>
        <fullName evidence="2">Uncharacterized protein</fullName>
    </submittedName>
</protein>
<proteinExistence type="predicted"/>
<gene>
    <name evidence="2" type="primary">PLESTB000014</name>
    <name evidence="2" type="ORF">PLESTB_000004700</name>
</gene>
<feature type="compositionally biased region" description="Low complexity" evidence="1">
    <location>
        <begin position="161"/>
        <end position="187"/>
    </location>
</feature>
<name>A0A9W6B7Z5_9CHLO</name>
<reference evidence="2 3" key="1">
    <citation type="journal article" date="2023" name="Commun. Biol.">
        <title>Reorganization of the ancestral sex-determining regions during the evolution of trioecy in Pleodorina starrii.</title>
        <authorList>
            <person name="Takahashi K."/>
            <person name="Suzuki S."/>
            <person name="Kawai-Toyooka H."/>
            <person name="Yamamoto K."/>
            <person name="Hamaji T."/>
            <person name="Ootsuki R."/>
            <person name="Yamaguchi H."/>
            <person name="Kawachi M."/>
            <person name="Higashiyama T."/>
            <person name="Nozaki H."/>
        </authorList>
    </citation>
    <scope>NUCLEOTIDE SEQUENCE [LARGE SCALE GENOMIC DNA]</scope>
    <source>
        <strain evidence="2 3">NIES-4479</strain>
    </source>
</reference>
<keyword evidence="3" id="KW-1185">Reference proteome</keyword>